<dbReference type="InterPro" id="IPR036388">
    <property type="entry name" value="WH-like_DNA-bd_sf"/>
</dbReference>
<comment type="similarity">
    <text evidence="1">Belongs to the LysR transcriptional regulatory family.</text>
</comment>
<dbReference type="GO" id="GO:0003677">
    <property type="term" value="F:DNA binding"/>
    <property type="evidence" value="ECO:0007669"/>
    <property type="project" value="UniProtKB-KW"/>
</dbReference>
<gene>
    <name evidence="6" type="ORF">FC07_GL000182</name>
</gene>
<dbReference type="InterPro" id="IPR005119">
    <property type="entry name" value="LysR_subst-bd"/>
</dbReference>
<evidence type="ECO:0000259" key="5">
    <source>
        <dbReference type="PROSITE" id="PS50931"/>
    </source>
</evidence>
<evidence type="ECO:0000313" key="7">
    <source>
        <dbReference type="Proteomes" id="UP000051461"/>
    </source>
</evidence>
<dbReference type="RefSeq" id="WP_057903474.1">
    <property type="nucleotide sequence ID" value="NZ_AZDA01000010.1"/>
</dbReference>
<keyword evidence="7" id="KW-1185">Reference proteome</keyword>
<dbReference type="GO" id="GO:0003700">
    <property type="term" value="F:DNA-binding transcription factor activity"/>
    <property type="evidence" value="ECO:0007669"/>
    <property type="project" value="InterPro"/>
</dbReference>
<dbReference type="PANTHER" id="PTHR30419">
    <property type="entry name" value="HTH-TYPE TRANSCRIPTIONAL REGULATOR YBHD"/>
    <property type="match status" value="1"/>
</dbReference>
<dbReference type="Proteomes" id="UP000051461">
    <property type="component" value="Unassembled WGS sequence"/>
</dbReference>
<keyword evidence="3" id="KW-0238">DNA-binding</keyword>
<dbReference type="EMBL" id="AZDA01000010">
    <property type="protein sequence ID" value="KRK40552.1"/>
    <property type="molecule type" value="Genomic_DNA"/>
</dbReference>
<dbReference type="SUPFAM" id="SSF53850">
    <property type="entry name" value="Periplasmic binding protein-like II"/>
    <property type="match status" value="1"/>
</dbReference>
<dbReference type="CDD" id="cd05466">
    <property type="entry name" value="PBP2_LTTR_substrate"/>
    <property type="match status" value="1"/>
</dbReference>
<keyword evidence="2" id="KW-0805">Transcription regulation</keyword>
<name>A0A0R1H2W3_9LACO</name>
<dbReference type="Gene3D" id="1.10.10.10">
    <property type="entry name" value="Winged helix-like DNA-binding domain superfamily/Winged helix DNA-binding domain"/>
    <property type="match status" value="1"/>
</dbReference>
<dbReference type="SUPFAM" id="SSF46785">
    <property type="entry name" value="Winged helix' DNA-binding domain"/>
    <property type="match status" value="1"/>
</dbReference>
<accession>A0A0R1H2W3</accession>
<dbReference type="Pfam" id="PF03466">
    <property type="entry name" value="LysR_substrate"/>
    <property type="match status" value="1"/>
</dbReference>
<dbReference type="InterPro" id="IPR050950">
    <property type="entry name" value="HTH-type_LysR_regulators"/>
</dbReference>
<evidence type="ECO:0000256" key="3">
    <source>
        <dbReference type="ARBA" id="ARBA00023125"/>
    </source>
</evidence>
<sequence>MDLKKLTAFVDLAASLNYTATAAHLFTTQATISKQILALEKELDVTLFDRHHRQVQLTKAGQVCLPWAQKMVTAQQQMQAALAQEKQVQCLTIRGIPSMAHYPAFQWLSQFHKAYPNIQLHFSEAESYELLPSLQTKASDIVFMRLFPDNRVPGDKLITATDHFVVVLPKHHPLADANQLTIAEIAQQELLILNQTTNLYQPIWQRLIAVNPHPHIVYEGQRIDLMLQLVQQGLGIAITMAQTLTAESRATLEVIPLSDAPVSQLAFIRRHPAPPQTQAFWSFCQQQLAHATLE</sequence>
<dbReference type="AlphaFoldDB" id="A0A0R1H2W3"/>
<evidence type="ECO:0000256" key="2">
    <source>
        <dbReference type="ARBA" id="ARBA00023015"/>
    </source>
</evidence>
<dbReference type="STRING" id="1423726.FC07_GL000182"/>
<evidence type="ECO:0000313" key="6">
    <source>
        <dbReference type="EMBL" id="KRK40552.1"/>
    </source>
</evidence>
<dbReference type="FunFam" id="1.10.10.10:FF:000001">
    <property type="entry name" value="LysR family transcriptional regulator"/>
    <property type="match status" value="1"/>
</dbReference>
<dbReference type="InterPro" id="IPR036390">
    <property type="entry name" value="WH_DNA-bd_sf"/>
</dbReference>
<feature type="domain" description="HTH lysR-type" evidence="5">
    <location>
        <begin position="1"/>
        <end position="58"/>
    </location>
</feature>
<dbReference type="Gene3D" id="3.40.190.290">
    <property type="match status" value="1"/>
</dbReference>
<dbReference type="OrthoDB" id="119203at2"/>
<protein>
    <submittedName>
        <fullName evidence="6">Transcription regulator</fullName>
    </submittedName>
</protein>
<dbReference type="GO" id="GO:0005829">
    <property type="term" value="C:cytosol"/>
    <property type="evidence" value="ECO:0007669"/>
    <property type="project" value="TreeGrafter"/>
</dbReference>
<dbReference type="PATRIC" id="fig|1423726.3.peg.190"/>
<proteinExistence type="inferred from homology"/>
<reference evidence="6 7" key="1">
    <citation type="journal article" date="2015" name="Genome Announc.">
        <title>Expanding the biotechnology potential of lactobacilli through comparative genomics of 213 strains and associated genera.</title>
        <authorList>
            <person name="Sun Z."/>
            <person name="Harris H.M."/>
            <person name="McCann A."/>
            <person name="Guo C."/>
            <person name="Argimon S."/>
            <person name="Zhang W."/>
            <person name="Yang X."/>
            <person name="Jeffery I.B."/>
            <person name="Cooney J.C."/>
            <person name="Kagawa T.F."/>
            <person name="Liu W."/>
            <person name="Song Y."/>
            <person name="Salvetti E."/>
            <person name="Wrobel A."/>
            <person name="Rasinkangas P."/>
            <person name="Parkhill J."/>
            <person name="Rea M.C."/>
            <person name="O'Sullivan O."/>
            <person name="Ritari J."/>
            <person name="Douillard F.P."/>
            <person name="Paul Ross R."/>
            <person name="Yang R."/>
            <person name="Briner A.E."/>
            <person name="Felis G.E."/>
            <person name="de Vos W.M."/>
            <person name="Barrangou R."/>
            <person name="Klaenhammer T.R."/>
            <person name="Caufield P.W."/>
            <person name="Cui Y."/>
            <person name="Zhang H."/>
            <person name="O'Toole P.W."/>
        </authorList>
    </citation>
    <scope>NUCLEOTIDE SEQUENCE [LARGE SCALE GENOMIC DNA]</scope>
    <source>
        <strain evidence="6 7">DSM 20003</strain>
    </source>
</reference>
<dbReference type="PRINTS" id="PR00039">
    <property type="entry name" value="HTHLYSR"/>
</dbReference>
<dbReference type="PROSITE" id="PS50931">
    <property type="entry name" value="HTH_LYSR"/>
    <property type="match status" value="1"/>
</dbReference>
<evidence type="ECO:0000256" key="1">
    <source>
        <dbReference type="ARBA" id="ARBA00009437"/>
    </source>
</evidence>
<comment type="caution">
    <text evidence="6">The sequence shown here is derived from an EMBL/GenBank/DDBJ whole genome shotgun (WGS) entry which is preliminary data.</text>
</comment>
<dbReference type="InterPro" id="IPR000847">
    <property type="entry name" value="LysR_HTH_N"/>
</dbReference>
<keyword evidence="4" id="KW-0804">Transcription</keyword>
<dbReference type="Pfam" id="PF00126">
    <property type="entry name" value="HTH_1"/>
    <property type="match status" value="1"/>
</dbReference>
<evidence type="ECO:0000256" key="4">
    <source>
        <dbReference type="ARBA" id="ARBA00023163"/>
    </source>
</evidence>
<dbReference type="PANTHER" id="PTHR30419:SF28">
    <property type="entry name" value="HTH-TYPE TRANSCRIPTIONAL REGULATOR BSDA"/>
    <property type="match status" value="1"/>
</dbReference>
<organism evidence="6 7">
    <name type="scientific">Loigolactobacillus bifermentans DSM 20003</name>
    <dbReference type="NCBI Taxonomy" id="1423726"/>
    <lineage>
        <taxon>Bacteria</taxon>
        <taxon>Bacillati</taxon>
        <taxon>Bacillota</taxon>
        <taxon>Bacilli</taxon>
        <taxon>Lactobacillales</taxon>
        <taxon>Lactobacillaceae</taxon>
        <taxon>Loigolactobacillus</taxon>
    </lineage>
</organism>